<protein>
    <submittedName>
        <fullName evidence="2">Antitermination regulator</fullName>
    </submittedName>
</protein>
<dbReference type="Pfam" id="PF03861">
    <property type="entry name" value="ANTAR"/>
    <property type="match status" value="1"/>
</dbReference>
<dbReference type="SMART" id="SM01012">
    <property type="entry name" value="ANTAR"/>
    <property type="match status" value="1"/>
</dbReference>
<accession>A0A2V1JXC5</accession>
<evidence type="ECO:0000313" key="2">
    <source>
        <dbReference type="EMBL" id="PWF21873.1"/>
    </source>
</evidence>
<dbReference type="SUPFAM" id="SSF52172">
    <property type="entry name" value="CheY-like"/>
    <property type="match status" value="1"/>
</dbReference>
<dbReference type="EMBL" id="QETA01000006">
    <property type="protein sequence ID" value="PWF21873.1"/>
    <property type="molecule type" value="Genomic_DNA"/>
</dbReference>
<dbReference type="AlphaFoldDB" id="A0A2V1JXC5"/>
<name>A0A2V1JXC5_9BURK</name>
<evidence type="ECO:0000313" key="3">
    <source>
        <dbReference type="Proteomes" id="UP000245212"/>
    </source>
</evidence>
<keyword evidence="3" id="KW-1185">Reference proteome</keyword>
<proteinExistence type="predicted"/>
<sequence>MTRQTLPPTLRFLIAARQAELHSLESLAHTCELVTLISHLVHELQKERGYTNLFLCHPTPERQHILDAQHQSVSTHEADVRTFLDALLTHPIGSDHGRARLFDSIAHALYRLDGLPILRCNILAHRLQPGDASAAFTRLISSLLAVAVETTDAAHDADITRLLAALLNFMQGKELCGQERAYGVLGYTAGRFNPTQKVHMVMLAERQTRCFMQFEALADRQSLQAWQSLDDLHEPVLSLRGMAARTSAEQPVDTGMAALWFDLCTARIDGMHPIECQLTTTLAQRCRQRIEAVSLDLRNHRALLDSMAAHEGSTRPTMLFDVQSRPLDVAPADGIASGMERSILDLLQAQAERIQASDQALDQARTALDERRHIEKAKWILVELHRISEADAHAQLQHEAMRSGRTLTEVAHALLATRNATQG</sequence>
<dbReference type="PROSITE" id="PS50921">
    <property type="entry name" value="ANTAR"/>
    <property type="match status" value="1"/>
</dbReference>
<evidence type="ECO:0000259" key="1">
    <source>
        <dbReference type="PROSITE" id="PS50921"/>
    </source>
</evidence>
<dbReference type="InterPro" id="IPR005561">
    <property type="entry name" value="ANTAR"/>
</dbReference>
<dbReference type="Pfam" id="PF08376">
    <property type="entry name" value="NIT"/>
    <property type="match status" value="1"/>
</dbReference>
<organism evidence="2 3">
    <name type="scientific">Corticimicrobacter populi</name>
    <dbReference type="NCBI Taxonomy" id="2175229"/>
    <lineage>
        <taxon>Bacteria</taxon>
        <taxon>Pseudomonadati</taxon>
        <taxon>Pseudomonadota</taxon>
        <taxon>Betaproteobacteria</taxon>
        <taxon>Burkholderiales</taxon>
        <taxon>Alcaligenaceae</taxon>
        <taxon>Corticimicrobacter</taxon>
    </lineage>
</organism>
<dbReference type="InterPro" id="IPR011006">
    <property type="entry name" value="CheY-like_superfamily"/>
</dbReference>
<gene>
    <name evidence="2" type="ORF">DD235_13865</name>
</gene>
<dbReference type="InterPro" id="IPR013587">
    <property type="entry name" value="Nitrate/nitrite_sensing"/>
</dbReference>
<feature type="domain" description="ANTAR" evidence="1">
    <location>
        <begin position="354"/>
        <end position="415"/>
    </location>
</feature>
<dbReference type="Proteomes" id="UP000245212">
    <property type="component" value="Unassembled WGS sequence"/>
</dbReference>
<reference evidence="3" key="1">
    <citation type="submission" date="2018-05" db="EMBL/GenBank/DDBJ databases">
        <authorList>
            <person name="Li Y."/>
        </authorList>
    </citation>
    <scope>NUCLEOTIDE SEQUENCE [LARGE SCALE GENOMIC DNA]</scope>
    <source>
        <strain evidence="3">3d-2-2</strain>
    </source>
</reference>
<dbReference type="InterPro" id="IPR036388">
    <property type="entry name" value="WH-like_DNA-bd_sf"/>
</dbReference>
<dbReference type="Gene3D" id="1.10.10.10">
    <property type="entry name" value="Winged helix-like DNA-binding domain superfamily/Winged helix DNA-binding domain"/>
    <property type="match status" value="1"/>
</dbReference>
<comment type="caution">
    <text evidence="2">The sequence shown here is derived from an EMBL/GenBank/DDBJ whole genome shotgun (WGS) entry which is preliminary data.</text>
</comment>
<dbReference type="RefSeq" id="WP_109062689.1">
    <property type="nucleotide sequence ID" value="NZ_QETA01000006.1"/>
</dbReference>
<dbReference type="GO" id="GO:0003723">
    <property type="term" value="F:RNA binding"/>
    <property type="evidence" value="ECO:0007669"/>
    <property type="project" value="InterPro"/>
</dbReference>